<comment type="function">
    <text evidence="1 8">Probably involved in transport through the plasma membrane.</text>
</comment>
<keyword evidence="6 8" id="KW-1133">Transmembrane helix</keyword>
<keyword evidence="7 8" id="KW-0472">Membrane</keyword>
<dbReference type="Proteomes" id="UP000271241">
    <property type="component" value="Unassembled WGS sequence"/>
</dbReference>
<reference evidence="11" key="1">
    <citation type="journal article" date="2018" name="Nat. Microbiol.">
        <title>Leveraging single-cell genomics to expand the fungal tree of life.</title>
        <authorList>
            <person name="Ahrendt S.R."/>
            <person name="Quandt C.A."/>
            <person name="Ciobanu D."/>
            <person name="Clum A."/>
            <person name="Salamov A."/>
            <person name="Andreopoulos B."/>
            <person name="Cheng J.F."/>
            <person name="Woyke T."/>
            <person name="Pelin A."/>
            <person name="Henrissat B."/>
            <person name="Reynolds N.K."/>
            <person name="Benny G.L."/>
            <person name="Smith M.E."/>
            <person name="James T.Y."/>
            <person name="Grigoriev I.V."/>
        </authorList>
    </citation>
    <scope>NUCLEOTIDE SEQUENCE [LARGE SCALE GENOMIC DNA]</scope>
    <source>
        <strain evidence="11">RSA 1356</strain>
    </source>
</reference>
<accession>A0A4P9XJM4</accession>
<feature type="compositionally biased region" description="Basic and acidic residues" evidence="9">
    <location>
        <begin position="1"/>
        <end position="10"/>
    </location>
</feature>
<evidence type="ECO:0000256" key="2">
    <source>
        <dbReference type="ARBA" id="ARBA00004141"/>
    </source>
</evidence>
<gene>
    <name evidence="10" type="ORF">THASP1DRAFT_25630</name>
</gene>
<feature type="transmembrane region" description="Helical" evidence="8">
    <location>
        <begin position="410"/>
        <end position="435"/>
    </location>
</feature>
<comment type="subcellular location">
    <subcellularLocation>
        <location evidence="8">Cell membrane</location>
        <topology evidence="8">Multi-pass membrane protein</topology>
    </subcellularLocation>
    <subcellularLocation>
        <location evidence="2">Membrane</location>
        <topology evidence="2">Multi-pass membrane protein</topology>
    </subcellularLocation>
</comment>
<dbReference type="PANTHER" id="PTHR12385:SF4">
    <property type="entry name" value="PROTEIN PNS1"/>
    <property type="match status" value="1"/>
</dbReference>
<dbReference type="OrthoDB" id="44736at2759"/>
<feature type="transmembrane region" description="Helical" evidence="8">
    <location>
        <begin position="104"/>
        <end position="127"/>
    </location>
</feature>
<dbReference type="EMBL" id="KZ992988">
    <property type="protein sequence ID" value="RKP05964.1"/>
    <property type="molecule type" value="Genomic_DNA"/>
</dbReference>
<sequence length="565" mass="60753">MPRSLRRDYDGSDDNVSTHSTIVPDVTPAVRSSMDAIPLSPNTVLRGSEAGHTAASINHNRPKRTSSLYSGSTLGSAEWGVSGAAAVADPANTDQAKSGRRREMIAMCFFFLQLALVAAATGVIFSWLNAEKLKRISIFGRIGDSAIMVLFSAPIQLACAFILSAGWLVLLYRLPVLAIRLAAISTIVTTLIAAVLVAITHSWIMFGMLLVLAGMVGFCIYRYWSQIMFAAVLLRETTALLLARPGLLLVSLLGALTLMGYIVLAVFMFTSAVAIGPHPVAVLSCPLLLFSFYWTMRTVLNLLLLTTSRVAADHYWPTSAAVPLGRDGNGTGASLVHALRSFGAACYGALLPHSNPQSTTTDRFHWRSAFHVYTYTHVAIHGKSFDQAGRDTYQLVQVRGMAHTYGQSSVAGLLGITRFAIAAFCGLFIGIGLYMQGMSQLTAVAQGTDSSLPYRTRENASIQLVNLAVCGAVMAMMAVETVLVLCRAAVLTLLICIAENPAHFRYNHADFWESFSTVCPDFERLNVPIPLSSASSSRTPSLNGSPPLKPVSLPFQGIPTIPNTD</sequence>
<dbReference type="PANTHER" id="PTHR12385">
    <property type="entry name" value="CHOLINE TRANSPORTER-LIKE (SLC FAMILY 44)"/>
    <property type="match status" value="1"/>
</dbReference>
<feature type="transmembrane region" description="Helical" evidence="8">
    <location>
        <begin position="147"/>
        <end position="170"/>
    </location>
</feature>
<organism evidence="10 11">
    <name type="scientific">Thamnocephalis sphaerospora</name>
    <dbReference type="NCBI Taxonomy" id="78915"/>
    <lineage>
        <taxon>Eukaryota</taxon>
        <taxon>Fungi</taxon>
        <taxon>Fungi incertae sedis</taxon>
        <taxon>Zoopagomycota</taxon>
        <taxon>Zoopagomycotina</taxon>
        <taxon>Zoopagomycetes</taxon>
        <taxon>Zoopagales</taxon>
        <taxon>Sigmoideomycetaceae</taxon>
        <taxon>Thamnocephalis</taxon>
    </lineage>
</organism>
<evidence type="ECO:0000256" key="3">
    <source>
        <dbReference type="ARBA" id="ARBA00007168"/>
    </source>
</evidence>
<evidence type="ECO:0000256" key="5">
    <source>
        <dbReference type="ARBA" id="ARBA00022692"/>
    </source>
</evidence>
<evidence type="ECO:0000313" key="11">
    <source>
        <dbReference type="Proteomes" id="UP000271241"/>
    </source>
</evidence>
<dbReference type="InterPro" id="IPR007603">
    <property type="entry name" value="Choline_transptr-like"/>
</dbReference>
<evidence type="ECO:0000256" key="8">
    <source>
        <dbReference type="RuleBase" id="RU368066"/>
    </source>
</evidence>
<protein>
    <recommendedName>
        <fullName evidence="4 8">Protein PNS1</fullName>
    </recommendedName>
</protein>
<keyword evidence="5 8" id="KW-0812">Transmembrane</keyword>
<feature type="transmembrane region" description="Helical" evidence="8">
    <location>
        <begin position="177"/>
        <end position="197"/>
    </location>
</feature>
<evidence type="ECO:0000256" key="7">
    <source>
        <dbReference type="ARBA" id="ARBA00023136"/>
    </source>
</evidence>
<evidence type="ECO:0000256" key="6">
    <source>
        <dbReference type="ARBA" id="ARBA00022989"/>
    </source>
</evidence>
<name>A0A4P9XJM4_9FUNG</name>
<evidence type="ECO:0000313" key="10">
    <source>
        <dbReference type="EMBL" id="RKP05964.1"/>
    </source>
</evidence>
<feature type="transmembrane region" description="Helical" evidence="8">
    <location>
        <begin position="464"/>
        <end position="497"/>
    </location>
</feature>
<proteinExistence type="inferred from homology"/>
<dbReference type="GO" id="GO:0005886">
    <property type="term" value="C:plasma membrane"/>
    <property type="evidence" value="ECO:0007669"/>
    <property type="project" value="UniProtKB-SubCell"/>
</dbReference>
<dbReference type="Pfam" id="PF04515">
    <property type="entry name" value="Choline_transpo"/>
    <property type="match status" value="2"/>
</dbReference>
<dbReference type="GO" id="GO:0022857">
    <property type="term" value="F:transmembrane transporter activity"/>
    <property type="evidence" value="ECO:0007669"/>
    <property type="project" value="UniProtKB-UniRule"/>
</dbReference>
<comment type="similarity">
    <text evidence="3 8">Belongs to the CTL (choline transporter-like) family.</text>
</comment>
<dbReference type="AlphaFoldDB" id="A0A4P9XJM4"/>
<evidence type="ECO:0000256" key="4">
    <source>
        <dbReference type="ARBA" id="ARBA00015388"/>
    </source>
</evidence>
<feature type="region of interest" description="Disordered" evidence="9">
    <location>
        <begin position="1"/>
        <end position="25"/>
    </location>
</feature>
<feature type="transmembrane region" description="Helical" evidence="8">
    <location>
        <begin position="203"/>
        <end position="224"/>
    </location>
</feature>
<feature type="transmembrane region" description="Helical" evidence="8">
    <location>
        <begin position="275"/>
        <end position="294"/>
    </location>
</feature>
<evidence type="ECO:0000256" key="1">
    <source>
        <dbReference type="ARBA" id="ARBA00002957"/>
    </source>
</evidence>
<evidence type="ECO:0000256" key="9">
    <source>
        <dbReference type="SAM" id="MobiDB-lite"/>
    </source>
</evidence>
<feature type="region of interest" description="Disordered" evidence="9">
    <location>
        <begin position="533"/>
        <end position="565"/>
    </location>
</feature>
<keyword evidence="11" id="KW-1185">Reference proteome</keyword>
<feature type="transmembrane region" description="Helical" evidence="8">
    <location>
        <begin position="245"/>
        <end position="269"/>
    </location>
</feature>